<reference evidence="1" key="1">
    <citation type="submission" date="2021-06" db="EMBL/GenBank/DDBJ databases">
        <authorList>
            <person name="Nardi T."/>
            <person name="Nardi T."/>
        </authorList>
    </citation>
    <scope>NUCLEOTIDE SEQUENCE</scope>
</reference>
<organism evidence="1 2">
    <name type="scientific">Hyalomma marginatum</name>
    <dbReference type="NCBI Taxonomy" id="34627"/>
    <lineage>
        <taxon>Eukaryota</taxon>
        <taxon>Metazoa</taxon>
        <taxon>Ecdysozoa</taxon>
        <taxon>Arthropoda</taxon>
        <taxon>Chelicerata</taxon>
        <taxon>Arachnida</taxon>
        <taxon>Acari</taxon>
        <taxon>Parasitiformes</taxon>
        <taxon>Ixodida</taxon>
        <taxon>Ixodoidea</taxon>
        <taxon>Ixodidae</taxon>
        <taxon>Hyalomminae</taxon>
        <taxon>Hyalomma</taxon>
    </lineage>
</organism>
<dbReference type="SUPFAM" id="SSF53448">
    <property type="entry name" value="Nucleotide-diphospho-sugar transferases"/>
    <property type="match status" value="1"/>
</dbReference>
<dbReference type="EMBL" id="CAJVAF010000305">
    <property type="protein sequence ID" value="CAG7594466.1"/>
    <property type="molecule type" value="Genomic_DNA"/>
</dbReference>
<evidence type="ECO:0000313" key="2">
    <source>
        <dbReference type="Proteomes" id="UP000837675"/>
    </source>
</evidence>
<protein>
    <submittedName>
        <fullName evidence="1">Uncharacterized protein</fullName>
    </submittedName>
</protein>
<evidence type="ECO:0000313" key="1">
    <source>
        <dbReference type="EMBL" id="CAG7594466.1"/>
    </source>
</evidence>
<dbReference type="InterPro" id="IPR029044">
    <property type="entry name" value="Nucleotide-diphossugar_trans"/>
</dbReference>
<keyword evidence="2" id="KW-1185">Reference proteome</keyword>
<comment type="caution">
    <text evidence="1">The sequence shown here is derived from an EMBL/GenBank/DDBJ whole genome shotgun (WGS) entry which is preliminary data.</text>
</comment>
<dbReference type="AlphaFoldDB" id="A0A8S4C2M6"/>
<gene>
    <name evidence="1" type="ORF">MHYMCMPASI_00780</name>
</gene>
<sequence>MKSSSLKHITYDEFPLYSIIVPYYKESEVLPSLLYNLFKLNYPKATDLNSFGS</sequence>
<name>A0A8S4C2M6_9ACAR</name>
<accession>A0A8S4C2M6</accession>
<dbReference type="Proteomes" id="UP000837675">
    <property type="component" value="Unassembled WGS sequence"/>
</dbReference>
<proteinExistence type="predicted"/>